<dbReference type="OrthoDB" id="495726at2"/>
<evidence type="ECO:0000313" key="1">
    <source>
        <dbReference type="EMBL" id="ABG52431.1"/>
    </source>
</evidence>
<dbReference type="STRING" id="203124.Tery_3328"/>
<sequence length="301" mass="34209">MVLFGKQKKLNSDSLSKAFGDDSLLRIIGGRNSGKTAYLASLAYWPNANPESPVKSITPIGEEAEELIDKARDILEQGLELEPTDLKADINEVKDYSFSINLKDRFSWLEGSKKSVQLNISCKDYSGELFSDLIYKKGDPKLEGYLEDCCLARGLLMLVDGTSHRKDKEFAMGMEKLLMEIDRSEMEMQHRRIALVLSKCEQLELWVNRHRPRKVAARFPKLSAQLEAWSYSGGGTVEYFTTSAFGILGRQYPEPNSMRLRRSRDGTGSVIKKPKLWRPFGLVSPIYWLCTGKRHSELDRD</sequence>
<protein>
    <submittedName>
        <fullName evidence="1">Uncharacterized protein</fullName>
    </submittedName>
</protein>
<name>Q10Z93_TRIEI</name>
<gene>
    <name evidence="1" type="ordered locus">Tery_3328</name>
</gene>
<dbReference type="RefSeq" id="WP_011612776.1">
    <property type="nucleotide sequence ID" value="NC_008312.1"/>
</dbReference>
<reference evidence="1" key="1">
    <citation type="submission" date="2006-06" db="EMBL/GenBank/DDBJ databases">
        <title>Complete sequence of Trichodesmium erythraeum IMS101.</title>
        <authorList>
            <consortium name="US DOE Joint Genome Institute"/>
            <person name="Copeland A."/>
            <person name="Lucas S."/>
            <person name="Lapidus A."/>
            <person name="Barry K."/>
            <person name="Detter J.C."/>
            <person name="Glavina del Rio T."/>
            <person name="Hammon N."/>
            <person name="Israni S."/>
            <person name="Dalin E."/>
            <person name="Tice H."/>
            <person name="Pitluck S."/>
            <person name="Kiss H."/>
            <person name="Munk A.C."/>
            <person name="Brettin T."/>
            <person name="Bruce D."/>
            <person name="Han C."/>
            <person name="Tapia R."/>
            <person name="Gilna P."/>
            <person name="Schmutz J."/>
            <person name="Larimer F."/>
            <person name="Land M."/>
            <person name="Hauser L."/>
            <person name="Kyrpides N."/>
            <person name="Kim E."/>
            <person name="Richardson P."/>
        </authorList>
    </citation>
    <scope>NUCLEOTIDE SEQUENCE [LARGE SCALE GENOMIC DNA]</scope>
    <source>
        <strain evidence="1">IMS101</strain>
    </source>
</reference>
<dbReference type="KEGG" id="ter:Tery_3328"/>
<proteinExistence type="predicted"/>
<dbReference type="EMBL" id="CP000393">
    <property type="protein sequence ID" value="ABG52431.1"/>
    <property type="molecule type" value="Genomic_DNA"/>
</dbReference>
<dbReference type="HOGENOM" id="CLU_079296_0_0_3"/>
<dbReference type="eggNOG" id="COG1100">
    <property type="taxonomic scope" value="Bacteria"/>
</dbReference>
<accession>Q10Z93</accession>
<dbReference type="AlphaFoldDB" id="Q10Z93"/>
<organism evidence="1">
    <name type="scientific">Trichodesmium erythraeum (strain IMS101)</name>
    <dbReference type="NCBI Taxonomy" id="203124"/>
    <lineage>
        <taxon>Bacteria</taxon>
        <taxon>Bacillati</taxon>
        <taxon>Cyanobacteriota</taxon>
        <taxon>Cyanophyceae</taxon>
        <taxon>Oscillatoriophycideae</taxon>
        <taxon>Oscillatoriales</taxon>
        <taxon>Microcoleaceae</taxon>
        <taxon>Trichodesmium</taxon>
    </lineage>
</organism>